<evidence type="ECO:0000259" key="3">
    <source>
        <dbReference type="PROSITE" id="PS50893"/>
    </source>
</evidence>
<dbReference type="InterPro" id="IPR003593">
    <property type="entry name" value="AAA+_ATPase"/>
</dbReference>
<dbReference type="GO" id="GO:0016887">
    <property type="term" value="F:ATP hydrolysis activity"/>
    <property type="evidence" value="ECO:0007669"/>
    <property type="project" value="InterPro"/>
</dbReference>
<proteinExistence type="predicted"/>
<dbReference type="Pfam" id="PF00005">
    <property type="entry name" value="ABC_tran"/>
    <property type="match status" value="1"/>
</dbReference>
<dbReference type="SUPFAM" id="SSF52540">
    <property type="entry name" value="P-loop containing nucleoside triphosphate hydrolases"/>
    <property type="match status" value="1"/>
</dbReference>
<feature type="domain" description="ABC transporter" evidence="3">
    <location>
        <begin position="9"/>
        <end position="235"/>
    </location>
</feature>
<evidence type="ECO:0000256" key="1">
    <source>
        <dbReference type="ARBA" id="ARBA00022741"/>
    </source>
</evidence>
<dbReference type="AlphaFoldDB" id="A0A381QD35"/>
<sequence>MTQTKRLIFRIKGLEKSFGSHQTVNIGKLDIHPGTIYGIIGNVGSGKTTLLNLLAGNVKPTSGFLYYDNNPYETNWLGKIVPNSEIFFAGKTGILNSSKSVASFITNQFGNKKNVVQKRYFSKGGFQNIWERNLSKLTNGELHWLGMVLAIESDPRVLLIDDYGIYFDSSMENNFRSQLISMNRKLGTTIVLAAPSDIHLGKFSSVLVYLDNGHISRIRPGLTGKPGKKRRRRSR</sequence>
<accession>A0A381QD35</accession>
<dbReference type="SMART" id="SM00382">
    <property type="entry name" value="AAA"/>
    <property type="match status" value="1"/>
</dbReference>
<keyword evidence="2" id="KW-0067">ATP-binding</keyword>
<evidence type="ECO:0000256" key="2">
    <source>
        <dbReference type="ARBA" id="ARBA00022840"/>
    </source>
</evidence>
<reference evidence="4" key="1">
    <citation type="submission" date="2018-05" db="EMBL/GenBank/DDBJ databases">
        <authorList>
            <person name="Lanie J.A."/>
            <person name="Ng W.-L."/>
            <person name="Kazmierczak K.M."/>
            <person name="Andrzejewski T.M."/>
            <person name="Davidsen T.M."/>
            <person name="Wayne K.J."/>
            <person name="Tettelin H."/>
            <person name="Glass J.I."/>
            <person name="Rusch D."/>
            <person name="Podicherti R."/>
            <person name="Tsui H.-C.T."/>
            <person name="Winkler M.E."/>
        </authorList>
    </citation>
    <scope>NUCLEOTIDE SEQUENCE</scope>
</reference>
<dbReference type="InterPro" id="IPR027417">
    <property type="entry name" value="P-loop_NTPase"/>
</dbReference>
<dbReference type="Gene3D" id="3.40.50.300">
    <property type="entry name" value="P-loop containing nucleotide triphosphate hydrolases"/>
    <property type="match status" value="1"/>
</dbReference>
<keyword evidence="1" id="KW-0547">Nucleotide-binding</keyword>
<organism evidence="4">
    <name type="scientific">marine metagenome</name>
    <dbReference type="NCBI Taxonomy" id="408172"/>
    <lineage>
        <taxon>unclassified sequences</taxon>
        <taxon>metagenomes</taxon>
        <taxon>ecological metagenomes</taxon>
    </lineage>
</organism>
<dbReference type="PROSITE" id="PS50893">
    <property type="entry name" value="ABC_TRANSPORTER_2"/>
    <property type="match status" value="1"/>
</dbReference>
<dbReference type="GO" id="GO:0005524">
    <property type="term" value="F:ATP binding"/>
    <property type="evidence" value="ECO:0007669"/>
    <property type="project" value="UniProtKB-KW"/>
</dbReference>
<gene>
    <name evidence="4" type="ORF">METZ01_LOCUS30095</name>
</gene>
<evidence type="ECO:0000313" key="4">
    <source>
        <dbReference type="EMBL" id="SUZ77241.1"/>
    </source>
</evidence>
<name>A0A381QD35_9ZZZZ</name>
<protein>
    <recommendedName>
        <fullName evidence="3">ABC transporter domain-containing protein</fullName>
    </recommendedName>
</protein>
<dbReference type="EMBL" id="UINC01001309">
    <property type="protein sequence ID" value="SUZ77241.1"/>
    <property type="molecule type" value="Genomic_DNA"/>
</dbReference>
<dbReference type="PANTHER" id="PTHR43158">
    <property type="entry name" value="SKFA PEPTIDE EXPORT ATP-BINDING PROTEIN SKFE"/>
    <property type="match status" value="1"/>
</dbReference>
<dbReference type="InterPro" id="IPR003439">
    <property type="entry name" value="ABC_transporter-like_ATP-bd"/>
</dbReference>
<dbReference type="PANTHER" id="PTHR43158:SF2">
    <property type="entry name" value="SKFA PEPTIDE EXPORT ATP-BINDING PROTEIN SKFE"/>
    <property type="match status" value="1"/>
</dbReference>